<dbReference type="InterPro" id="IPR000873">
    <property type="entry name" value="AMP-dep_synth/lig_dom"/>
</dbReference>
<sequence length="566" mass="63244">MAKCFNAETQIYSSHRPAVDYPTEPNLSLTSFLFRSTASYPNRAALIDADSGQTLTFLQLKTLVSNLAHSLIKLNIKKNDVVLIFAPNSIHFPVCFFSVASLGAITTTCNPSYTWAELSNQAKDCNPTLVITVPELWEKARNLNLPAIILPSQSNLNLHCFNAEIWFYSDLIRKSNRFSELPISDVRQSDVAGLLYSSGTTGKSKGVVLSHKNFIRTSLMVTSDQDRYGEGQNMCLCFLPMFHIFGLSVIVYAQLRRGNGVVSMGKFELESCLRGVEMYRVSHFFVVPPVMIALAKESVVVGRYDLSSVKEILCGAAPLGKNVMEQCARNFPAAAVIQGYGMTETCGIISIEDSKEGCRFSGSTGMLVPGIESKIMNTQTWKPLPPNQEGEIWLRGPNMMQGYLNNLEATKSTIDEQGWVKTGDIGYFDEEGQLFVVDRLKELIKCYSFQLEALLLSHSEILDAVVIPFPDEKAGEVPIAYVVRSPNSSLSEEDVQRFIEKQNDKYFCCTIQKIEESNICKQCTQVTCRKDFEERAHSECPIQIMKLGPFHWAYDSVETWAIITTL</sequence>
<dbReference type="Gene3D" id="3.30.300.30">
    <property type="match status" value="1"/>
</dbReference>
<dbReference type="CDD" id="cd05904">
    <property type="entry name" value="4CL"/>
    <property type="match status" value="1"/>
</dbReference>
<dbReference type="FunFam" id="3.40.50.12780:FF:000003">
    <property type="entry name" value="Long-chain-fatty-acid--CoA ligase FadD"/>
    <property type="match status" value="1"/>
</dbReference>
<keyword evidence="8" id="KW-1185">Reference proteome</keyword>
<dbReference type="SUPFAM" id="SSF56801">
    <property type="entry name" value="Acetyl-CoA synthetase-like"/>
    <property type="match status" value="1"/>
</dbReference>
<evidence type="ECO:0008006" key="9">
    <source>
        <dbReference type="Google" id="ProtNLM"/>
    </source>
</evidence>
<protein>
    <recommendedName>
        <fullName evidence="9">4-coumarate--CoA ligase</fullName>
    </recommendedName>
</protein>
<reference evidence="7 8" key="1">
    <citation type="journal article" date="2020" name="bioRxiv">
        <title>Sequence and annotation of 42 cannabis genomes reveals extensive copy number variation in cannabinoid synthesis and pathogen resistance genes.</title>
        <authorList>
            <person name="Mckernan K.J."/>
            <person name="Helbert Y."/>
            <person name="Kane L.T."/>
            <person name="Ebling H."/>
            <person name="Zhang L."/>
            <person name="Liu B."/>
            <person name="Eaton Z."/>
            <person name="Mclaughlin S."/>
            <person name="Kingan S."/>
            <person name="Baybayan P."/>
            <person name="Concepcion G."/>
            <person name="Jordan M."/>
            <person name="Riva A."/>
            <person name="Barbazuk W."/>
            <person name="Harkins T."/>
        </authorList>
    </citation>
    <scope>NUCLEOTIDE SEQUENCE [LARGE SCALE GENOMIC DNA]</scope>
    <source>
        <strain evidence="8">cv. Jamaican Lion 4</strain>
        <tissue evidence="7">Leaf</tissue>
    </source>
</reference>
<evidence type="ECO:0000256" key="1">
    <source>
        <dbReference type="ARBA" id="ARBA00004496"/>
    </source>
</evidence>
<feature type="domain" description="AMP-binding enzyme C-terminal" evidence="6">
    <location>
        <begin position="451"/>
        <end position="508"/>
    </location>
</feature>
<dbReference type="InterPro" id="IPR025110">
    <property type="entry name" value="AMP-bd_C"/>
</dbReference>
<keyword evidence="3" id="KW-0963">Cytoplasm</keyword>
<comment type="subcellular location">
    <subcellularLocation>
        <location evidence="1">Cytoplasm</location>
    </subcellularLocation>
</comment>
<proteinExistence type="inferred from homology"/>
<dbReference type="Proteomes" id="UP000583929">
    <property type="component" value="Unassembled WGS sequence"/>
</dbReference>
<evidence type="ECO:0000256" key="4">
    <source>
        <dbReference type="ARBA" id="ARBA00022598"/>
    </source>
</evidence>
<evidence type="ECO:0000256" key="3">
    <source>
        <dbReference type="ARBA" id="ARBA00022490"/>
    </source>
</evidence>
<evidence type="ECO:0000256" key="2">
    <source>
        <dbReference type="ARBA" id="ARBA00006432"/>
    </source>
</evidence>
<accession>A0A7J6I8A3</accession>
<dbReference type="InterPro" id="IPR020845">
    <property type="entry name" value="AMP-binding_CS"/>
</dbReference>
<evidence type="ECO:0000313" key="7">
    <source>
        <dbReference type="EMBL" id="KAF4403395.1"/>
    </source>
</evidence>
<dbReference type="EMBL" id="JAATIQ010000004">
    <property type="protein sequence ID" value="KAF4403395.1"/>
    <property type="molecule type" value="Genomic_DNA"/>
</dbReference>
<comment type="caution">
    <text evidence="7">The sequence shown here is derived from an EMBL/GenBank/DDBJ whole genome shotgun (WGS) entry which is preliminary data.</text>
</comment>
<dbReference type="InterPro" id="IPR045851">
    <property type="entry name" value="AMP-bd_C_sf"/>
</dbReference>
<dbReference type="InterPro" id="IPR042099">
    <property type="entry name" value="ANL_N_sf"/>
</dbReference>
<dbReference type="Gene3D" id="3.40.50.12780">
    <property type="entry name" value="N-terminal domain of ligase-like"/>
    <property type="match status" value="1"/>
</dbReference>
<evidence type="ECO:0000313" key="8">
    <source>
        <dbReference type="Proteomes" id="UP000583929"/>
    </source>
</evidence>
<evidence type="ECO:0000259" key="5">
    <source>
        <dbReference type="Pfam" id="PF00501"/>
    </source>
</evidence>
<organism evidence="7 8">
    <name type="scientific">Cannabis sativa</name>
    <name type="common">Hemp</name>
    <name type="synonym">Marijuana</name>
    <dbReference type="NCBI Taxonomy" id="3483"/>
    <lineage>
        <taxon>Eukaryota</taxon>
        <taxon>Viridiplantae</taxon>
        <taxon>Streptophyta</taxon>
        <taxon>Embryophyta</taxon>
        <taxon>Tracheophyta</taxon>
        <taxon>Spermatophyta</taxon>
        <taxon>Magnoliopsida</taxon>
        <taxon>eudicotyledons</taxon>
        <taxon>Gunneridae</taxon>
        <taxon>Pentapetalae</taxon>
        <taxon>rosids</taxon>
        <taxon>fabids</taxon>
        <taxon>Rosales</taxon>
        <taxon>Cannabaceae</taxon>
        <taxon>Cannabis</taxon>
    </lineage>
</organism>
<dbReference type="GO" id="GO:0005737">
    <property type="term" value="C:cytoplasm"/>
    <property type="evidence" value="ECO:0007669"/>
    <property type="project" value="UniProtKB-SubCell"/>
</dbReference>
<keyword evidence="4" id="KW-0436">Ligase</keyword>
<evidence type="ECO:0000259" key="6">
    <source>
        <dbReference type="Pfam" id="PF13193"/>
    </source>
</evidence>
<dbReference type="Pfam" id="PF00501">
    <property type="entry name" value="AMP-binding"/>
    <property type="match status" value="1"/>
</dbReference>
<dbReference type="GO" id="GO:0016405">
    <property type="term" value="F:CoA-ligase activity"/>
    <property type="evidence" value="ECO:0007669"/>
    <property type="project" value="TreeGrafter"/>
</dbReference>
<dbReference type="AlphaFoldDB" id="A0A7J6I8A3"/>
<name>A0A7J6I8A3_CANSA</name>
<gene>
    <name evidence="7" type="ORF">G4B88_008041</name>
</gene>
<dbReference type="Pfam" id="PF13193">
    <property type="entry name" value="AMP-binding_C"/>
    <property type="match status" value="1"/>
</dbReference>
<dbReference type="PROSITE" id="PS00455">
    <property type="entry name" value="AMP_BINDING"/>
    <property type="match status" value="1"/>
</dbReference>
<comment type="similarity">
    <text evidence="2">Belongs to the ATP-dependent AMP-binding enzyme family.</text>
</comment>
<dbReference type="PANTHER" id="PTHR24096:SF415">
    <property type="entry name" value="4-COUMARATE--COA LIGASE"/>
    <property type="match status" value="1"/>
</dbReference>
<feature type="domain" description="AMP-dependent synthetase/ligase" evidence="5">
    <location>
        <begin position="35"/>
        <end position="404"/>
    </location>
</feature>
<dbReference type="PANTHER" id="PTHR24096">
    <property type="entry name" value="LONG-CHAIN-FATTY-ACID--COA LIGASE"/>
    <property type="match status" value="1"/>
</dbReference>